<dbReference type="AlphaFoldDB" id="A0A8X8WB27"/>
<evidence type="ECO:0000313" key="2">
    <source>
        <dbReference type="EMBL" id="KAG6391628.1"/>
    </source>
</evidence>
<keyword evidence="3" id="KW-1185">Reference proteome</keyword>
<dbReference type="PANTHER" id="PTHR33524">
    <property type="entry name" value="C5ORF35"/>
    <property type="match status" value="1"/>
</dbReference>
<feature type="region of interest" description="Disordered" evidence="1">
    <location>
        <begin position="107"/>
        <end position="128"/>
    </location>
</feature>
<accession>A0A8X8WB27</accession>
<reference evidence="2" key="1">
    <citation type="submission" date="2018-01" db="EMBL/GenBank/DDBJ databases">
        <authorList>
            <person name="Mao J.F."/>
        </authorList>
    </citation>
    <scope>NUCLEOTIDE SEQUENCE</scope>
    <source>
        <strain evidence="2">Huo1</strain>
        <tissue evidence="2">Leaf</tissue>
    </source>
</reference>
<organism evidence="2">
    <name type="scientific">Salvia splendens</name>
    <name type="common">Scarlet sage</name>
    <dbReference type="NCBI Taxonomy" id="180675"/>
    <lineage>
        <taxon>Eukaryota</taxon>
        <taxon>Viridiplantae</taxon>
        <taxon>Streptophyta</taxon>
        <taxon>Embryophyta</taxon>
        <taxon>Tracheophyta</taxon>
        <taxon>Spermatophyta</taxon>
        <taxon>Magnoliopsida</taxon>
        <taxon>eudicotyledons</taxon>
        <taxon>Gunneridae</taxon>
        <taxon>Pentapetalae</taxon>
        <taxon>asterids</taxon>
        <taxon>lamiids</taxon>
        <taxon>Lamiales</taxon>
        <taxon>Lamiaceae</taxon>
        <taxon>Nepetoideae</taxon>
        <taxon>Mentheae</taxon>
        <taxon>Salviinae</taxon>
        <taxon>Salvia</taxon>
        <taxon>Salvia subgen. Calosphace</taxon>
        <taxon>core Calosphace</taxon>
    </lineage>
</organism>
<dbReference type="InterPro" id="IPR040415">
    <property type="entry name" value="SETD9"/>
</dbReference>
<dbReference type="PANTHER" id="PTHR33524:SF1">
    <property type="entry name" value="SET DOMAIN-CONTAINING PROTEIN"/>
    <property type="match status" value="1"/>
</dbReference>
<reference evidence="2" key="2">
    <citation type="submission" date="2020-08" db="EMBL/GenBank/DDBJ databases">
        <title>Plant Genome Project.</title>
        <authorList>
            <person name="Zhang R.-G."/>
        </authorList>
    </citation>
    <scope>NUCLEOTIDE SEQUENCE</scope>
    <source>
        <strain evidence="2">Huo1</strain>
        <tissue evidence="2">Leaf</tissue>
    </source>
</reference>
<sequence length="274" mass="30373">MYQTLDCVKVLAKSPKFAKEGKHLQFAADMNKTFPFYKVNASYHVEIAFLSAKFMPISLIKEADADEIIEMASKATLEEQQRQIQENIHEQMSTFCTYMNDSLRPDPKIANATNSSSEAKTAPRRSGLGVAVGRTTPVDHNPGFCHVNLPNLMIAVLRHGCARNEDDQALRGFKPSQIQHKDAGHGLFLDGEAIIDIYPGNTYSPAYYQYIPGYHRVDLENPYLIWNSDKCTAPGAGGEAREIWDGSSSDRMWKLLSKPLDGSKVGGGNQRSGS</sequence>
<gene>
    <name evidence="2" type="ORF">SASPL_149385</name>
</gene>
<protein>
    <submittedName>
        <fullName evidence="2">Uncharacterized protein</fullName>
    </submittedName>
</protein>
<evidence type="ECO:0000256" key="1">
    <source>
        <dbReference type="SAM" id="MobiDB-lite"/>
    </source>
</evidence>
<name>A0A8X8WB27_SALSN</name>
<dbReference type="EMBL" id="PNBA02000019">
    <property type="protein sequence ID" value="KAG6391628.1"/>
    <property type="molecule type" value="Genomic_DNA"/>
</dbReference>
<evidence type="ECO:0000313" key="3">
    <source>
        <dbReference type="Proteomes" id="UP000298416"/>
    </source>
</evidence>
<dbReference type="Proteomes" id="UP000298416">
    <property type="component" value="Unassembled WGS sequence"/>
</dbReference>
<comment type="caution">
    <text evidence="2">The sequence shown here is derived from an EMBL/GenBank/DDBJ whole genome shotgun (WGS) entry which is preliminary data.</text>
</comment>
<proteinExistence type="predicted"/>